<organism evidence="4 5">
    <name type="scientific">Phragmitibacter flavus</name>
    <dbReference type="NCBI Taxonomy" id="2576071"/>
    <lineage>
        <taxon>Bacteria</taxon>
        <taxon>Pseudomonadati</taxon>
        <taxon>Verrucomicrobiota</taxon>
        <taxon>Verrucomicrobiia</taxon>
        <taxon>Verrucomicrobiales</taxon>
        <taxon>Verrucomicrobiaceae</taxon>
        <taxon>Phragmitibacter</taxon>
    </lineage>
</organism>
<dbReference type="PANTHER" id="PTHR33620:SF1">
    <property type="entry name" value="UREASE ACCESSORY PROTEIN F"/>
    <property type="match status" value="1"/>
</dbReference>
<dbReference type="GO" id="GO:0005737">
    <property type="term" value="C:cytoplasm"/>
    <property type="evidence" value="ECO:0007669"/>
    <property type="project" value="UniProtKB-SubCell"/>
</dbReference>
<dbReference type="Gene3D" id="1.10.4190.10">
    <property type="entry name" value="Urease accessory protein UreF"/>
    <property type="match status" value="1"/>
</dbReference>
<protein>
    <recommendedName>
        <fullName evidence="3">Urease accessory protein UreF</fullName>
    </recommendedName>
</protein>
<evidence type="ECO:0000256" key="3">
    <source>
        <dbReference type="HAMAP-Rule" id="MF_01385"/>
    </source>
</evidence>
<proteinExistence type="inferred from homology"/>
<dbReference type="Pfam" id="PF01730">
    <property type="entry name" value="UreF"/>
    <property type="match status" value="1"/>
</dbReference>
<comment type="caution">
    <text evidence="4">The sequence shown here is derived from an EMBL/GenBank/DDBJ whole genome shotgun (WGS) entry which is preliminary data.</text>
</comment>
<accession>A0A5R8K740</accession>
<dbReference type="Proteomes" id="UP000306196">
    <property type="component" value="Unassembled WGS sequence"/>
</dbReference>
<sequence>MLLNDHEQWQQNPRKSETTSDLLLWLLQVNDSQFPSGAYAHSMGLEGHMQRGLVKKPEDLETFLERQIVPNLLHFELPYLLRAHQAASANDQTALQALDHELDAWKLGAEMRNASRQLGNRRLAMLLKLDQDEFLQNYAVQQPPCHHLIITAIELRNAPPATAACAFTYQTISGYTSAAMKLIRLGQERCQGILRKTITQVAPDLQTLIDQPTDRIGWFNPTLEISSMRHARAHERLFIS</sequence>
<dbReference type="PANTHER" id="PTHR33620">
    <property type="entry name" value="UREASE ACCESSORY PROTEIN F"/>
    <property type="match status" value="1"/>
</dbReference>
<comment type="function">
    <text evidence="3">Required for maturation of urease via the functional incorporation of the urease nickel metallocenter.</text>
</comment>
<keyword evidence="3" id="KW-0963">Cytoplasm</keyword>
<reference evidence="4 5" key="1">
    <citation type="submission" date="2019-05" db="EMBL/GenBank/DDBJ databases">
        <title>Verrucobacter flavum gen. nov., sp. nov. a new member of the family Verrucomicrobiaceae.</title>
        <authorList>
            <person name="Szuroczki S."/>
            <person name="Abbaszade G."/>
            <person name="Szabo A."/>
            <person name="Felfoldi T."/>
            <person name="Schumann P."/>
            <person name="Boka K."/>
            <person name="Keki Z."/>
            <person name="Toumi M."/>
            <person name="Toth E."/>
        </authorList>
    </citation>
    <scope>NUCLEOTIDE SEQUENCE [LARGE SCALE GENOMIC DNA]</scope>
    <source>
        <strain evidence="4 5">MG-N-17</strain>
    </source>
</reference>
<gene>
    <name evidence="3" type="primary">ureF</name>
    <name evidence="4" type="ORF">FEM03_24025</name>
</gene>
<dbReference type="AlphaFoldDB" id="A0A5R8K740"/>
<dbReference type="OrthoDB" id="9798772at2"/>
<dbReference type="InterPro" id="IPR038277">
    <property type="entry name" value="UreF_sf"/>
</dbReference>
<dbReference type="GO" id="GO:0016151">
    <property type="term" value="F:nickel cation binding"/>
    <property type="evidence" value="ECO:0007669"/>
    <property type="project" value="UniProtKB-UniRule"/>
</dbReference>
<keyword evidence="5" id="KW-1185">Reference proteome</keyword>
<comment type="subcellular location">
    <subcellularLocation>
        <location evidence="3">Cytoplasm</location>
    </subcellularLocation>
</comment>
<evidence type="ECO:0000256" key="2">
    <source>
        <dbReference type="ARBA" id="ARBA00023186"/>
    </source>
</evidence>
<comment type="similarity">
    <text evidence="3">Belongs to the UreF family.</text>
</comment>
<keyword evidence="1 3" id="KW-0996">Nickel insertion</keyword>
<evidence type="ECO:0000313" key="5">
    <source>
        <dbReference type="Proteomes" id="UP000306196"/>
    </source>
</evidence>
<keyword evidence="2 3" id="KW-0143">Chaperone</keyword>
<dbReference type="EMBL" id="VAUV01000032">
    <property type="protein sequence ID" value="TLD68184.1"/>
    <property type="molecule type" value="Genomic_DNA"/>
</dbReference>
<dbReference type="PIRSF" id="PIRSF009467">
    <property type="entry name" value="Ureas_acces_UreF"/>
    <property type="match status" value="1"/>
</dbReference>
<evidence type="ECO:0000313" key="4">
    <source>
        <dbReference type="EMBL" id="TLD68184.1"/>
    </source>
</evidence>
<comment type="subunit">
    <text evidence="3">UreD, UreF and UreG form a complex that acts as a GTP-hydrolysis-dependent molecular chaperone, activating the urease apoprotein by helping to assemble the nickel containing metallocenter of UreC. The UreE protein probably delivers the nickel.</text>
</comment>
<evidence type="ECO:0000256" key="1">
    <source>
        <dbReference type="ARBA" id="ARBA00022988"/>
    </source>
</evidence>
<dbReference type="HAMAP" id="MF_01385">
    <property type="entry name" value="UreF"/>
    <property type="match status" value="1"/>
</dbReference>
<name>A0A5R8K740_9BACT</name>
<dbReference type="InterPro" id="IPR002639">
    <property type="entry name" value="UreF"/>
</dbReference>
<dbReference type="RefSeq" id="WP_138088956.1">
    <property type="nucleotide sequence ID" value="NZ_VAUV01000032.1"/>
</dbReference>